<evidence type="ECO:0000259" key="10">
    <source>
        <dbReference type="PROSITE" id="PS51898"/>
    </source>
</evidence>
<evidence type="ECO:0000256" key="2">
    <source>
        <dbReference type="ARBA" id="ARBA00022490"/>
    </source>
</evidence>
<dbReference type="Proteomes" id="UP001218579">
    <property type="component" value="Unassembled WGS sequence"/>
</dbReference>
<comment type="subcellular location">
    <subcellularLocation>
        <location evidence="1 9">Cytoplasm</location>
    </subcellularLocation>
</comment>
<keyword evidence="7 9" id="KW-0233">DNA recombination</keyword>
<reference evidence="12 13" key="1">
    <citation type="submission" date="2023-01" db="EMBL/GenBank/DDBJ databases">
        <title>Novel species of the genus Asticcacaulis isolated from rivers.</title>
        <authorList>
            <person name="Lu H."/>
        </authorList>
    </citation>
    <scope>NUCLEOTIDE SEQUENCE [LARGE SCALE GENOMIC DNA]</scope>
    <source>
        <strain evidence="12 13">LKC15W</strain>
    </source>
</reference>
<feature type="active site" evidence="9">
    <location>
        <position position="144"/>
    </location>
</feature>
<evidence type="ECO:0000256" key="6">
    <source>
        <dbReference type="ARBA" id="ARBA00023125"/>
    </source>
</evidence>
<protein>
    <recommendedName>
        <fullName evidence="9">Tyrosine recombinase XerC</fullName>
    </recommendedName>
</protein>
<evidence type="ECO:0000256" key="4">
    <source>
        <dbReference type="ARBA" id="ARBA00022829"/>
    </source>
</evidence>
<keyword evidence="13" id="KW-1185">Reference proteome</keyword>
<dbReference type="InterPro" id="IPR013762">
    <property type="entry name" value="Integrase-like_cat_sf"/>
</dbReference>
<comment type="function">
    <text evidence="9">Site-specific tyrosine recombinase, which acts by catalyzing the cutting and rejoining of the recombining DNA molecules. The XerC-XerD complex is essential to convert dimers of the bacterial chromosome into monomers to permit their segregation at cell division. It also contributes to the segregational stability of plasmids.</text>
</comment>
<feature type="active site" evidence="9">
    <location>
        <position position="268"/>
    </location>
</feature>
<name>A0ABT5HGH5_9CAUL</name>
<dbReference type="PANTHER" id="PTHR30349:SF90">
    <property type="entry name" value="TYROSINE RECOMBINASE XERD"/>
    <property type="match status" value="1"/>
</dbReference>
<comment type="caution">
    <text evidence="12">The sequence shown here is derived from an EMBL/GenBank/DDBJ whole genome shotgun (WGS) entry which is preliminary data.</text>
</comment>
<keyword evidence="4 9" id="KW-0159">Chromosome partition</keyword>
<dbReference type="HAMAP" id="MF_01808">
    <property type="entry name" value="Recomb_XerC_XerD"/>
    <property type="match status" value="1"/>
</dbReference>
<dbReference type="PANTHER" id="PTHR30349">
    <property type="entry name" value="PHAGE INTEGRASE-RELATED"/>
    <property type="match status" value="1"/>
</dbReference>
<feature type="active site" evidence="9">
    <location>
        <position position="242"/>
    </location>
</feature>
<dbReference type="Pfam" id="PF02899">
    <property type="entry name" value="Phage_int_SAM_1"/>
    <property type="match status" value="1"/>
</dbReference>
<dbReference type="InterPro" id="IPR002104">
    <property type="entry name" value="Integrase_catalytic"/>
</dbReference>
<comment type="subunit">
    <text evidence="9">Forms a cyclic heterotetrameric complex composed of two molecules of XerC and two molecules of XerD.</text>
</comment>
<dbReference type="Gene3D" id="1.10.150.130">
    <property type="match status" value="1"/>
</dbReference>
<dbReference type="InterPro" id="IPR010998">
    <property type="entry name" value="Integrase_recombinase_N"/>
</dbReference>
<dbReference type="PROSITE" id="PS51898">
    <property type="entry name" value="TYR_RECOMBINASE"/>
    <property type="match status" value="1"/>
</dbReference>
<organism evidence="12 13">
    <name type="scientific">Asticcacaulis machinosus</name>
    <dbReference type="NCBI Taxonomy" id="2984211"/>
    <lineage>
        <taxon>Bacteria</taxon>
        <taxon>Pseudomonadati</taxon>
        <taxon>Pseudomonadota</taxon>
        <taxon>Alphaproteobacteria</taxon>
        <taxon>Caulobacterales</taxon>
        <taxon>Caulobacteraceae</taxon>
        <taxon>Asticcacaulis</taxon>
    </lineage>
</organism>
<feature type="domain" description="Core-binding (CB)" evidence="11">
    <location>
        <begin position="1"/>
        <end position="82"/>
    </location>
</feature>
<feature type="active site" description="O-(3'-phospho-DNA)-tyrosine intermediate" evidence="9">
    <location>
        <position position="277"/>
    </location>
</feature>
<dbReference type="CDD" id="cd00798">
    <property type="entry name" value="INT_XerDC_C"/>
    <property type="match status" value="1"/>
</dbReference>
<comment type="similarity">
    <text evidence="9">Belongs to the 'phage' integrase family. XerC subfamily.</text>
</comment>
<dbReference type="InterPro" id="IPR050090">
    <property type="entry name" value="Tyrosine_recombinase_XerCD"/>
</dbReference>
<dbReference type="NCBIfam" id="NF001399">
    <property type="entry name" value="PRK00283.1"/>
    <property type="match status" value="1"/>
</dbReference>
<keyword evidence="5 9" id="KW-0229">DNA integration</keyword>
<dbReference type="Gene3D" id="1.10.443.10">
    <property type="entry name" value="Intergrase catalytic core"/>
    <property type="match status" value="1"/>
</dbReference>
<dbReference type="InterPro" id="IPR011010">
    <property type="entry name" value="DNA_brk_join_enz"/>
</dbReference>
<feature type="active site" evidence="9">
    <location>
        <position position="245"/>
    </location>
</feature>
<dbReference type="RefSeq" id="WP_272743608.1">
    <property type="nucleotide sequence ID" value="NZ_JAQQKV010000001.1"/>
</dbReference>
<dbReference type="Pfam" id="PF00589">
    <property type="entry name" value="Phage_integrase"/>
    <property type="match status" value="1"/>
</dbReference>
<dbReference type="InterPro" id="IPR004107">
    <property type="entry name" value="Integrase_SAM-like_N"/>
</dbReference>
<evidence type="ECO:0000256" key="9">
    <source>
        <dbReference type="HAMAP-Rule" id="MF_01808"/>
    </source>
</evidence>
<evidence type="ECO:0000256" key="3">
    <source>
        <dbReference type="ARBA" id="ARBA00022618"/>
    </source>
</evidence>
<accession>A0ABT5HGH5</accession>
<gene>
    <name evidence="9" type="primary">xerC</name>
    <name evidence="12" type="ORF">PQU98_04095</name>
</gene>
<feature type="domain" description="Tyr recombinase" evidence="10">
    <location>
        <begin position="103"/>
        <end position="290"/>
    </location>
</feature>
<evidence type="ECO:0000256" key="5">
    <source>
        <dbReference type="ARBA" id="ARBA00022908"/>
    </source>
</evidence>
<evidence type="ECO:0000259" key="11">
    <source>
        <dbReference type="PROSITE" id="PS51900"/>
    </source>
</evidence>
<evidence type="ECO:0000256" key="8">
    <source>
        <dbReference type="ARBA" id="ARBA00023306"/>
    </source>
</evidence>
<keyword evidence="8 9" id="KW-0131">Cell cycle</keyword>
<evidence type="ECO:0000313" key="12">
    <source>
        <dbReference type="EMBL" id="MDC7675297.1"/>
    </source>
</evidence>
<keyword evidence="6 9" id="KW-0238">DNA-binding</keyword>
<dbReference type="EMBL" id="JAQQKV010000001">
    <property type="protein sequence ID" value="MDC7675297.1"/>
    <property type="molecule type" value="Genomic_DNA"/>
</dbReference>
<sequence>MKRDPVKQFLQMMAVERNASKRTLEAYGQDLGDLEAFAKNDLLALNEGDLARFFEHLDALGLTGATLQRKRSAIRQFYRFCVGESFIQVDPSRKIPAAKKAQVLPKIISREEVEALISAAELKGPHHAIRLKCLIEIAYASGMRVSEIVSLPLDAVMKDPAYLIIKGKGGVERLVPLNPSARAAIKDYLEVRELFVAKGDKGNGFLFASRGGDGYLTRRRVGQLLDEAAVGAGIDPARVSPHVLRHAFATHLLEGGADLRVVQTLLGHSDISTTQIYTHVAGERLREVVETHHPLSGKR</sequence>
<keyword evidence="2 9" id="KW-0963">Cytoplasm</keyword>
<dbReference type="InterPro" id="IPR023009">
    <property type="entry name" value="Tyrosine_recombinase_XerC/XerD"/>
</dbReference>
<feature type="active site" evidence="9">
    <location>
        <position position="168"/>
    </location>
</feature>
<dbReference type="PROSITE" id="PS51900">
    <property type="entry name" value="CB"/>
    <property type="match status" value="1"/>
</dbReference>
<dbReference type="InterPro" id="IPR044068">
    <property type="entry name" value="CB"/>
</dbReference>
<evidence type="ECO:0000313" key="13">
    <source>
        <dbReference type="Proteomes" id="UP001218579"/>
    </source>
</evidence>
<dbReference type="SUPFAM" id="SSF56349">
    <property type="entry name" value="DNA breaking-rejoining enzymes"/>
    <property type="match status" value="1"/>
</dbReference>
<evidence type="ECO:0000256" key="1">
    <source>
        <dbReference type="ARBA" id="ARBA00004496"/>
    </source>
</evidence>
<proteinExistence type="inferred from homology"/>
<keyword evidence="3 9" id="KW-0132">Cell division</keyword>
<evidence type="ECO:0000256" key="7">
    <source>
        <dbReference type="ARBA" id="ARBA00023172"/>
    </source>
</evidence>